<gene>
    <name evidence="1" type="ORF">ABIE13_002229</name>
</gene>
<dbReference type="Proteomes" id="UP001549320">
    <property type="component" value="Unassembled WGS sequence"/>
</dbReference>
<reference evidence="1 2" key="1">
    <citation type="submission" date="2024-06" db="EMBL/GenBank/DDBJ databases">
        <title>Sorghum-associated microbial communities from plants grown in Nebraska, USA.</title>
        <authorList>
            <person name="Schachtman D."/>
        </authorList>
    </citation>
    <scope>NUCLEOTIDE SEQUENCE [LARGE SCALE GENOMIC DNA]</scope>
    <source>
        <strain evidence="1 2">2709</strain>
    </source>
</reference>
<name>A0ABV2Q7V3_9BURK</name>
<proteinExistence type="predicted"/>
<protein>
    <submittedName>
        <fullName evidence="1">Uncharacterized protein</fullName>
    </submittedName>
</protein>
<sequence>MGRVNGASQWGDMGACYVGRLKPFGLRFYGLGQALSTFGVKFLGSVNLQYRSG</sequence>
<keyword evidence="2" id="KW-1185">Reference proteome</keyword>
<organism evidence="1 2">
    <name type="scientific">Ottowia thiooxydans</name>
    <dbReference type="NCBI Taxonomy" id="219182"/>
    <lineage>
        <taxon>Bacteria</taxon>
        <taxon>Pseudomonadati</taxon>
        <taxon>Pseudomonadota</taxon>
        <taxon>Betaproteobacteria</taxon>
        <taxon>Burkholderiales</taxon>
        <taxon>Comamonadaceae</taxon>
        <taxon>Ottowia</taxon>
    </lineage>
</organism>
<evidence type="ECO:0000313" key="2">
    <source>
        <dbReference type="Proteomes" id="UP001549320"/>
    </source>
</evidence>
<dbReference type="EMBL" id="JBEPSH010000004">
    <property type="protein sequence ID" value="MET4577118.1"/>
    <property type="molecule type" value="Genomic_DNA"/>
</dbReference>
<comment type="caution">
    <text evidence="1">The sequence shown here is derived from an EMBL/GenBank/DDBJ whole genome shotgun (WGS) entry which is preliminary data.</text>
</comment>
<evidence type="ECO:0000313" key="1">
    <source>
        <dbReference type="EMBL" id="MET4577118.1"/>
    </source>
</evidence>
<accession>A0ABV2Q7V3</accession>